<reference evidence="2" key="1">
    <citation type="submission" date="2020-05" db="EMBL/GenBank/DDBJ databases">
        <title>WGS assembly of Panicum virgatum.</title>
        <authorList>
            <person name="Lovell J.T."/>
            <person name="Jenkins J."/>
            <person name="Shu S."/>
            <person name="Juenger T.E."/>
            <person name="Schmutz J."/>
        </authorList>
    </citation>
    <scope>NUCLEOTIDE SEQUENCE</scope>
    <source>
        <strain evidence="2">AP13</strain>
    </source>
</reference>
<evidence type="ECO:0000259" key="1">
    <source>
        <dbReference type="Pfam" id="PF03372"/>
    </source>
</evidence>
<keyword evidence="3" id="KW-1185">Reference proteome</keyword>
<sequence>MNPSRILCWNVRDLNSRVRQDAIRNLISNSQVDIVCLQETKMSVMLVGVILSSMGSDFTNWIDLPATGASGGIVVAWRQCLGPALATRVDNYSLSIQFSPGSLQPWWLTCVYGPQGDSNKLLFMQELRDVRSVCQGPWTVLGDFNLTTSAADKNNENYNRAMMGRFRRCINDLELSEVPLQGRKFTWSNQQDNPTLVKLDRVFCSSEWEQLFPNCLLQSSATEGSDDCPLLLGLHDVQPAKARFHFESFWPTLEGFQEAVESAWSAVQATSCPFDTLTKKFQATVKGLQSWSQKKVGHINSQLELAREILHQLEIAQDHRDLSTLELWLRNKLKLHSLVLSSLQRTIARSRSRITWLSEGDTNTALFHSFARHRKRKNFISKLTTDDGLMLTTHEEKEENILSFYNSLLGESPDREITVNLEELNVPGFDLFELDMPFSEDEV</sequence>
<comment type="caution">
    <text evidence="2">The sequence shown here is derived from an EMBL/GenBank/DDBJ whole genome shotgun (WGS) entry which is preliminary data.</text>
</comment>
<evidence type="ECO:0000313" key="2">
    <source>
        <dbReference type="EMBL" id="KAG2634242.1"/>
    </source>
</evidence>
<dbReference type="AlphaFoldDB" id="A0A8T0VD12"/>
<dbReference type="InterPro" id="IPR005135">
    <property type="entry name" value="Endo/exonuclease/phosphatase"/>
</dbReference>
<dbReference type="EMBL" id="CM029040">
    <property type="protein sequence ID" value="KAG2634242.1"/>
    <property type="molecule type" value="Genomic_DNA"/>
</dbReference>
<gene>
    <name evidence="2" type="ORF">PVAP13_2NG156703</name>
</gene>
<evidence type="ECO:0000313" key="3">
    <source>
        <dbReference type="Proteomes" id="UP000823388"/>
    </source>
</evidence>
<dbReference type="InterPro" id="IPR036691">
    <property type="entry name" value="Endo/exonu/phosph_ase_sf"/>
</dbReference>
<protein>
    <recommendedName>
        <fullName evidence="1">Endonuclease/exonuclease/phosphatase domain-containing protein</fullName>
    </recommendedName>
</protein>
<dbReference type="GO" id="GO:0003824">
    <property type="term" value="F:catalytic activity"/>
    <property type="evidence" value="ECO:0007669"/>
    <property type="project" value="InterPro"/>
</dbReference>
<dbReference type="Gene3D" id="3.60.10.10">
    <property type="entry name" value="Endonuclease/exonuclease/phosphatase"/>
    <property type="match status" value="1"/>
</dbReference>
<name>A0A8T0VD12_PANVG</name>
<dbReference type="PANTHER" id="PTHR33710:SF48">
    <property type="entry name" value="OS02G0307075 PROTEIN"/>
    <property type="match status" value="1"/>
</dbReference>
<dbReference type="SUPFAM" id="SSF56219">
    <property type="entry name" value="DNase I-like"/>
    <property type="match status" value="1"/>
</dbReference>
<dbReference type="Pfam" id="PF03372">
    <property type="entry name" value="Exo_endo_phos"/>
    <property type="match status" value="1"/>
</dbReference>
<accession>A0A8T0VD12</accession>
<dbReference type="Proteomes" id="UP000823388">
    <property type="component" value="Chromosome 2N"/>
</dbReference>
<dbReference type="PANTHER" id="PTHR33710">
    <property type="entry name" value="BNAC02G09200D PROTEIN"/>
    <property type="match status" value="1"/>
</dbReference>
<organism evidence="2 3">
    <name type="scientific">Panicum virgatum</name>
    <name type="common">Blackwell switchgrass</name>
    <dbReference type="NCBI Taxonomy" id="38727"/>
    <lineage>
        <taxon>Eukaryota</taxon>
        <taxon>Viridiplantae</taxon>
        <taxon>Streptophyta</taxon>
        <taxon>Embryophyta</taxon>
        <taxon>Tracheophyta</taxon>
        <taxon>Spermatophyta</taxon>
        <taxon>Magnoliopsida</taxon>
        <taxon>Liliopsida</taxon>
        <taxon>Poales</taxon>
        <taxon>Poaceae</taxon>
        <taxon>PACMAD clade</taxon>
        <taxon>Panicoideae</taxon>
        <taxon>Panicodae</taxon>
        <taxon>Paniceae</taxon>
        <taxon>Panicinae</taxon>
        <taxon>Panicum</taxon>
        <taxon>Panicum sect. Hiantes</taxon>
    </lineage>
</organism>
<feature type="domain" description="Endonuclease/exonuclease/phosphatase" evidence="1">
    <location>
        <begin position="9"/>
        <end position="214"/>
    </location>
</feature>
<proteinExistence type="predicted"/>